<dbReference type="Gene3D" id="3.80.10.10">
    <property type="entry name" value="Ribonuclease Inhibitor"/>
    <property type="match status" value="1"/>
</dbReference>
<dbReference type="Gramene" id="TraesPARA_EIv1.0_2548930.1">
    <property type="protein sequence ID" value="TraesPARA_EIv1.0_2548930.1.CDS"/>
    <property type="gene ID" value="TraesPARA_EIv1.0_2548930"/>
</dbReference>
<proteinExistence type="predicted"/>
<reference evidence="2" key="2">
    <citation type="submission" date="2018-10" db="UniProtKB">
        <authorList>
            <consortium name="EnsemblPlants"/>
        </authorList>
    </citation>
    <scope>IDENTIFICATION</scope>
</reference>
<dbReference type="GO" id="GO:1905761">
    <property type="term" value="F:SCF ubiquitin ligase complex binding"/>
    <property type="evidence" value="ECO:0000318"/>
    <property type="project" value="GO_Central"/>
</dbReference>
<dbReference type="Proteomes" id="UP000019116">
    <property type="component" value="Chromosome 7D"/>
</dbReference>
<name>A0A3B6TC58_WHEAT</name>
<dbReference type="AlphaFoldDB" id="A0A3B6TC58"/>
<evidence type="ECO:0000259" key="1">
    <source>
        <dbReference type="PROSITE" id="PS50181"/>
    </source>
</evidence>
<dbReference type="OMA" id="MWRKIDI"/>
<dbReference type="Gene3D" id="1.20.1280.50">
    <property type="match status" value="1"/>
</dbReference>
<dbReference type="Gramene" id="TraesCLE_scaffold_028577_01G000200.1">
    <property type="protein sequence ID" value="TraesCLE_scaffold_028577_01G000200.1"/>
    <property type="gene ID" value="TraesCLE_scaffold_028577_01G000200"/>
</dbReference>
<dbReference type="Gramene" id="TraesARI7D03G04414220.1">
    <property type="protein sequence ID" value="TraesARI7D03G04414220.1"/>
    <property type="gene ID" value="TraesARI7D03G04414220"/>
</dbReference>
<dbReference type="Gramene" id="TraesSYM7D03G04391740.1">
    <property type="protein sequence ID" value="TraesSYM7D03G04391740.1"/>
    <property type="gene ID" value="TraesSYM7D03G04391740"/>
</dbReference>
<evidence type="ECO:0000313" key="2">
    <source>
        <dbReference type="EnsemblPlants" id="TraesCS7D02G194400.1"/>
    </source>
</evidence>
<dbReference type="Gramene" id="TraesSTA7D03G04332420.1">
    <property type="protein sequence ID" value="TraesSTA7D03G04332420.1"/>
    <property type="gene ID" value="TraesSTA7D03G04332420"/>
</dbReference>
<dbReference type="SUPFAM" id="SSF81383">
    <property type="entry name" value="F-box domain"/>
    <property type="match status" value="1"/>
</dbReference>
<gene>
    <name evidence="2" type="primary">LOC123168192</name>
</gene>
<dbReference type="PANTHER" id="PTHR38926">
    <property type="entry name" value="F-BOX DOMAIN CONTAINING PROTEIN, EXPRESSED"/>
    <property type="match status" value="1"/>
</dbReference>
<feature type="domain" description="F-box" evidence="1">
    <location>
        <begin position="41"/>
        <end position="89"/>
    </location>
</feature>
<dbReference type="Gramene" id="TraesROB_scaffold_024612_01G000200.1">
    <property type="protein sequence ID" value="TraesROB_scaffold_024612_01G000200.1"/>
    <property type="gene ID" value="TraesROB_scaffold_024612_01G000200"/>
</dbReference>
<dbReference type="SMR" id="A0A3B6TC58"/>
<dbReference type="STRING" id="4565.A0A3B6TC58"/>
<dbReference type="Gramene" id="TraesWEE_scaffold_021478_01G000200.1">
    <property type="protein sequence ID" value="TraesWEE_scaffold_021478_01G000200.1"/>
    <property type="gene ID" value="TraesWEE_scaffold_021478_01G000200"/>
</dbReference>
<dbReference type="PANTHER" id="PTHR38926:SF33">
    <property type="entry name" value="F-BOX DOMAIN-CONTAINING PROTEIN"/>
    <property type="match status" value="1"/>
</dbReference>
<evidence type="ECO:0000313" key="3">
    <source>
        <dbReference type="Proteomes" id="UP000019116"/>
    </source>
</evidence>
<dbReference type="Pfam" id="PF12937">
    <property type="entry name" value="F-box-like"/>
    <property type="match status" value="1"/>
</dbReference>
<dbReference type="OrthoDB" id="2095648at2759"/>
<sequence length="316" mass="36197">MLPLKPIPLAMAAPPSLSCLLEEPRRLPPPPQDGTDREADWRDWAELPRDVLLAVLGRLDHIEILMGPDMVCSLWRRAATDEPELWRRIDMRFHYADGFYLNSRKLLQMVRAAMRRSAGRCEAFWGGSYVTERILSLVGNAAPSLKSLRLIECRDIVDLAFKLVITKFPMLEELEISNCMHRFPETLEVIGDVCPLLKRFRLSQRSFYSECVDDNAAMAIAKMSELRSLQLTANSLTNSGLELILNGCPLLESLDIRSCYHVCMDDEMQAKFARIKTLRHPEDSMDDYDLSFNYTIPRPCWSTEPIEYSMGCQSPY</sequence>
<organism evidence="2">
    <name type="scientific">Triticum aestivum</name>
    <name type="common">Wheat</name>
    <dbReference type="NCBI Taxonomy" id="4565"/>
    <lineage>
        <taxon>Eukaryota</taxon>
        <taxon>Viridiplantae</taxon>
        <taxon>Streptophyta</taxon>
        <taxon>Embryophyta</taxon>
        <taxon>Tracheophyta</taxon>
        <taxon>Spermatophyta</taxon>
        <taxon>Magnoliopsida</taxon>
        <taxon>Liliopsida</taxon>
        <taxon>Poales</taxon>
        <taxon>Poaceae</taxon>
        <taxon>BOP clade</taxon>
        <taxon>Pooideae</taxon>
        <taxon>Triticodae</taxon>
        <taxon>Triticeae</taxon>
        <taxon>Triticinae</taxon>
        <taxon>Triticum</taxon>
    </lineage>
</organism>
<dbReference type="PROSITE" id="PS50181">
    <property type="entry name" value="FBOX"/>
    <property type="match status" value="1"/>
</dbReference>
<reference evidence="2" key="1">
    <citation type="submission" date="2018-08" db="EMBL/GenBank/DDBJ databases">
        <authorList>
            <person name="Rossello M."/>
        </authorList>
    </citation>
    <scope>NUCLEOTIDE SEQUENCE [LARGE SCALE GENOMIC DNA]</scope>
    <source>
        <strain evidence="2">cv. Chinese Spring</strain>
    </source>
</reference>
<dbReference type="Gramene" id="TraesCS7D02G194400.1">
    <property type="protein sequence ID" value="TraesCS7D02G194400.1"/>
    <property type="gene ID" value="TraesCS7D02G194400"/>
</dbReference>
<dbReference type="EnsemblPlants" id="TraesCS7D02G194400.1">
    <property type="protein sequence ID" value="TraesCS7D02G194400.1"/>
    <property type="gene ID" value="TraesCS7D02G194400"/>
</dbReference>
<dbReference type="InterPro" id="IPR036047">
    <property type="entry name" value="F-box-like_dom_sf"/>
</dbReference>
<dbReference type="FunFam" id="1.20.1280.50:FF:000037">
    <property type="entry name" value="F-box protein SKIP19"/>
    <property type="match status" value="1"/>
</dbReference>
<dbReference type="Gramene" id="TraesCS7D03G0434400.1">
    <property type="protein sequence ID" value="TraesCS7D03G0434400.1.CDS"/>
    <property type="gene ID" value="TraesCS7D03G0434400"/>
</dbReference>
<protein>
    <recommendedName>
        <fullName evidence="1">F-box domain-containing protein</fullName>
    </recommendedName>
</protein>
<dbReference type="InterPro" id="IPR001810">
    <property type="entry name" value="F-box_dom"/>
</dbReference>
<dbReference type="Gramene" id="TraesMAC7D03G04331200.1">
    <property type="protein sequence ID" value="TraesMAC7D03G04331200.1"/>
    <property type="gene ID" value="TraesMAC7D03G04331200"/>
</dbReference>
<dbReference type="InterPro" id="IPR032675">
    <property type="entry name" value="LRR_dom_sf"/>
</dbReference>
<dbReference type="Gramene" id="TraesJAG7D03G04321910.1">
    <property type="protein sequence ID" value="TraesJAG7D03G04321910.1"/>
    <property type="gene ID" value="TraesJAG7D03G04321910"/>
</dbReference>
<accession>A0A3B6TC58</accession>
<dbReference type="Gramene" id="TraesJUL7D03G04382480.1">
    <property type="protein sequence ID" value="TraesJUL7D03G04382480.1"/>
    <property type="gene ID" value="TraesJUL7D03G04382480"/>
</dbReference>
<dbReference type="SUPFAM" id="SSF52047">
    <property type="entry name" value="RNI-like"/>
    <property type="match status" value="1"/>
</dbReference>
<dbReference type="Gramene" id="TraesCAD_scaffold_030065_01G000200.1">
    <property type="protein sequence ID" value="TraesCAD_scaffold_030065_01G000200.1"/>
    <property type="gene ID" value="TraesCAD_scaffold_030065_01G000200"/>
</dbReference>
<dbReference type="Gramene" id="TraesNOR7D03G04387730.1">
    <property type="protein sequence ID" value="TraesNOR7D03G04387730.1"/>
    <property type="gene ID" value="TraesNOR7D03G04387730"/>
</dbReference>
<keyword evidence="3" id="KW-1185">Reference proteome</keyword>